<dbReference type="RefSeq" id="XP_052749161.1">
    <property type="nucleotide sequence ID" value="XM_052893201.1"/>
</dbReference>
<evidence type="ECO:0000313" key="2">
    <source>
        <dbReference type="Proteomes" id="UP001652740"/>
    </source>
</evidence>
<name>A0ABM3MCL6_GALME</name>
<dbReference type="Proteomes" id="UP001652740">
    <property type="component" value="Unplaced"/>
</dbReference>
<sequence length="169" mass="19519">MTWRNKLSCSFTPVTKCTIIGFYSIVISLLLIMASIVYLCEQEQKKIEFLQKTLHGSTNKIWIDFVIVMTLILSSLWMIFSGTLIIGVVKNYVGFVLCYFVYGIFIVIAFNLGALLLLLHMHWIIAVTEIIMSLFYVRMLVIIYDVYDLMQRGKVINTNEQSLLDEEPI</sequence>
<keyword evidence="1" id="KW-0472">Membrane</keyword>
<feature type="transmembrane region" description="Helical" evidence="1">
    <location>
        <begin position="123"/>
        <end position="144"/>
    </location>
</feature>
<feature type="transmembrane region" description="Helical" evidence="1">
    <location>
        <begin position="61"/>
        <end position="86"/>
    </location>
</feature>
<organism evidence="2 3">
    <name type="scientific">Galleria mellonella</name>
    <name type="common">Greater wax moth</name>
    <dbReference type="NCBI Taxonomy" id="7137"/>
    <lineage>
        <taxon>Eukaryota</taxon>
        <taxon>Metazoa</taxon>
        <taxon>Ecdysozoa</taxon>
        <taxon>Arthropoda</taxon>
        <taxon>Hexapoda</taxon>
        <taxon>Insecta</taxon>
        <taxon>Pterygota</taxon>
        <taxon>Neoptera</taxon>
        <taxon>Endopterygota</taxon>
        <taxon>Lepidoptera</taxon>
        <taxon>Glossata</taxon>
        <taxon>Ditrysia</taxon>
        <taxon>Pyraloidea</taxon>
        <taxon>Pyralidae</taxon>
        <taxon>Galleriinae</taxon>
        <taxon>Galleria</taxon>
    </lineage>
</organism>
<dbReference type="GeneID" id="128200279"/>
<evidence type="ECO:0000313" key="3">
    <source>
        <dbReference type="RefSeq" id="XP_052749161.1"/>
    </source>
</evidence>
<protein>
    <submittedName>
        <fullName evidence="3">Uncharacterized protein LOC128200279 isoform X1</fullName>
    </submittedName>
</protein>
<keyword evidence="1" id="KW-0812">Transmembrane</keyword>
<feature type="transmembrane region" description="Helical" evidence="1">
    <location>
        <begin position="20"/>
        <end position="40"/>
    </location>
</feature>
<feature type="transmembrane region" description="Helical" evidence="1">
    <location>
        <begin position="92"/>
        <end position="116"/>
    </location>
</feature>
<reference evidence="3" key="1">
    <citation type="submission" date="2025-08" db="UniProtKB">
        <authorList>
            <consortium name="RefSeq"/>
        </authorList>
    </citation>
    <scope>IDENTIFICATION</scope>
    <source>
        <tissue evidence="3">Whole larvae</tissue>
    </source>
</reference>
<keyword evidence="1" id="KW-1133">Transmembrane helix</keyword>
<accession>A0ABM3MCL6</accession>
<gene>
    <name evidence="3" type="primary">LOC128200279</name>
</gene>
<keyword evidence="2" id="KW-1185">Reference proteome</keyword>
<evidence type="ECO:0000256" key="1">
    <source>
        <dbReference type="SAM" id="Phobius"/>
    </source>
</evidence>
<proteinExistence type="predicted"/>